<dbReference type="RefSeq" id="WP_173195960.1">
    <property type="nucleotide sequence ID" value="NZ_JABFCX010000002.1"/>
</dbReference>
<sequence length="277" mass="30354">MKLRAIILGCGSSGGVPRIGGEDGRGNWGACDPNEPKNRRSRCSIVVQRAQEDGSFSGRMTTLLVDCAPELRLQMIENGIPHVDAVAITHDHADQTHGLDDLRAIAINQMARVPVYVSDKTSPVLKQRFAYLFEQIPGSSYPPIVDTLEMPEEGATAEIDGPTGPIPMTPFLQTHGRVMSHGFRFGPLAYSSDLDGLVDESWPMLESLDCWIIDALQMKPHGSHLHLAKALEYLEQVRAKRGVLTNLHVTMDYKTVQDQVPENVTVAHDGLVVEVVA</sequence>
<keyword evidence="3" id="KW-1185">Reference proteome</keyword>
<dbReference type="GO" id="GO:0016787">
    <property type="term" value="F:hydrolase activity"/>
    <property type="evidence" value="ECO:0007669"/>
    <property type="project" value="UniProtKB-KW"/>
</dbReference>
<dbReference type="InterPro" id="IPR001279">
    <property type="entry name" value="Metallo-B-lactamas"/>
</dbReference>
<dbReference type="PANTHER" id="PTHR42663">
    <property type="entry name" value="HYDROLASE C777.06C-RELATED-RELATED"/>
    <property type="match status" value="1"/>
</dbReference>
<evidence type="ECO:0000313" key="2">
    <source>
        <dbReference type="EMBL" id="NNU14915.1"/>
    </source>
</evidence>
<name>A0A7Y3W3M6_9PROT</name>
<protein>
    <submittedName>
        <fullName evidence="2">MBL fold metallo-hydrolase</fullName>
    </submittedName>
</protein>
<accession>A0A7Y3W3M6</accession>
<dbReference type="AlphaFoldDB" id="A0A7Y3W3M6"/>
<dbReference type="Gene3D" id="3.60.15.10">
    <property type="entry name" value="Ribonuclease Z/Hydroxyacylglutathione hydrolase-like"/>
    <property type="match status" value="1"/>
</dbReference>
<reference evidence="2 3" key="1">
    <citation type="submission" date="2020-05" db="EMBL/GenBank/DDBJ databases">
        <title>Parvularcula mediterraneae sp. nov., isolated from polypropylene straw from shallow seawater of the seashore of Laganas in Zakynthos island, Greece.</title>
        <authorList>
            <person name="Szabo I."/>
            <person name="Al-Omari J."/>
            <person name="Rado J."/>
            <person name="Szerdahelyi G.S."/>
        </authorList>
    </citation>
    <scope>NUCLEOTIDE SEQUENCE [LARGE SCALE GENOMIC DNA]</scope>
    <source>
        <strain evidence="2 3">ZS-1/3</strain>
    </source>
</reference>
<organism evidence="2 3">
    <name type="scientific">Parvularcula mediterranea</name>
    <dbReference type="NCBI Taxonomy" id="2732508"/>
    <lineage>
        <taxon>Bacteria</taxon>
        <taxon>Pseudomonadati</taxon>
        <taxon>Pseudomonadota</taxon>
        <taxon>Alphaproteobacteria</taxon>
        <taxon>Parvularculales</taxon>
        <taxon>Parvularculaceae</taxon>
        <taxon>Parvularcula</taxon>
    </lineage>
</organism>
<dbReference type="SUPFAM" id="SSF56281">
    <property type="entry name" value="Metallo-hydrolase/oxidoreductase"/>
    <property type="match status" value="1"/>
</dbReference>
<feature type="domain" description="Metallo-beta-lactamase" evidence="1">
    <location>
        <begin position="62"/>
        <end position="245"/>
    </location>
</feature>
<dbReference type="Pfam" id="PF12706">
    <property type="entry name" value="Lactamase_B_2"/>
    <property type="match status" value="1"/>
</dbReference>
<evidence type="ECO:0000259" key="1">
    <source>
        <dbReference type="Pfam" id="PF12706"/>
    </source>
</evidence>
<dbReference type="PANTHER" id="PTHR42663:SF6">
    <property type="entry name" value="HYDROLASE C777.06C-RELATED"/>
    <property type="match status" value="1"/>
</dbReference>
<dbReference type="EMBL" id="JABFCX010000002">
    <property type="protein sequence ID" value="NNU14915.1"/>
    <property type="molecule type" value="Genomic_DNA"/>
</dbReference>
<dbReference type="Proteomes" id="UP000536835">
    <property type="component" value="Unassembled WGS sequence"/>
</dbReference>
<proteinExistence type="predicted"/>
<keyword evidence="2" id="KW-0378">Hydrolase</keyword>
<evidence type="ECO:0000313" key="3">
    <source>
        <dbReference type="Proteomes" id="UP000536835"/>
    </source>
</evidence>
<dbReference type="InterPro" id="IPR036866">
    <property type="entry name" value="RibonucZ/Hydroxyglut_hydro"/>
</dbReference>
<comment type="caution">
    <text evidence="2">The sequence shown here is derived from an EMBL/GenBank/DDBJ whole genome shotgun (WGS) entry which is preliminary data.</text>
</comment>
<gene>
    <name evidence="2" type="ORF">HK107_01085</name>
</gene>
<dbReference type="CDD" id="cd16279">
    <property type="entry name" value="metallo-hydrolase-like_MBL-fold"/>
    <property type="match status" value="1"/>
</dbReference>